<dbReference type="AlphaFoldDB" id="A0A2T1DYP3"/>
<dbReference type="EMBL" id="PVWK01000123">
    <property type="protein sequence ID" value="PSB25602.1"/>
    <property type="molecule type" value="Genomic_DNA"/>
</dbReference>
<evidence type="ECO:0000313" key="2">
    <source>
        <dbReference type="EMBL" id="PSB25602.1"/>
    </source>
</evidence>
<protein>
    <recommendedName>
        <fullName evidence="1">Glycosyltransferase 2-like domain-containing protein</fullName>
    </recommendedName>
</protein>
<comment type="caution">
    <text evidence="2">The sequence shown here is derived from an EMBL/GenBank/DDBJ whole genome shotgun (WGS) entry which is preliminary data.</text>
</comment>
<dbReference type="Gene3D" id="3.90.550.10">
    <property type="entry name" value="Spore Coat Polysaccharide Biosynthesis Protein SpsA, Chain A"/>
    <property type="match status" value="1"/>
</dbReference>
<evidence type="ECO:0000313" key="3">
    <source>
        <dbReference type="Proteomes" id="UP000239576"/>
    </source>
</evidence>
<dbReference type="InterPro" id="IPR029044">
    <property type="entry name" value="Nucleotide-diphossugar_trans"/>
</dbReference>
<dbReference type="Proteomes" id="UP000239576">
    <property type="component" value="Unassembled WGS sequence"/>
</dbReference>
<dbReference type="PANTHER" id="PTHR22916">
    <property type="entry name" value="GLYCOSYLTRANSFERASE"/>
    <property type="match status" value="1"/>
</dbReference>
<sequence length="355" mass="39408">MKPQPLVSIVVSNYNYEQFISETIHSALNQSYQPIEVIVVDDGSTDRSRDVIASFGSRITSILKENGGQASAMNAGFAAANGEIVMFLDSDDVLLPDTFQRVVEAFQSMPDVAKVQYRLQIVDKDGKPNEEIVPAKHWAMPTGDLRQAALKSAGYIYPPTSGIVFSAAALQQIMPMPEPPFRVCADIYLNELSVLTGAIVSLDEVGAHYRVHGKNNVGKATREVHPKDMREYLARMNAIHVRKKSLVAALYPDLAYDPTQDKGGFLTARIISRKLDAPRHPYPNDNLAVLCVRGFLHNITMNHRRKHVGVLLAFWHLAMLLAPKPAAQKMANNLIYADSRGRLMNTLRKMVQLFG</sequence>
<proteinExistence type="predicted"/>
<gene>
    <name evidence="2" type="ORF">C7B82_22550</name>
</gene>
<dbReference type="SUPFAM" id="SSF53448">
    <property type="entry name" value="Nucleotide-diphospho-sugar transferases"/>
    <property type="match status" value="1"/>
</dbReference>
<dbReference type="GO" id="GO:0016758">
    <property type="term" value="F:hexosyltransferase activity"/>
    <property type="evidence" value="ECO:0007669"/>
    <property type="project" value="UniProtKB-ARBA"/>
</dbReference>
<dbReference type="RefSeq" id="WP_106258796.1">
    <property type="nucleotide sequence ID" value="NZ_CAWNSW010000161.1"/>
</dbReference>
<organism evidence="2 3">
    <name type="scientific">Stenomitos frigidus ULC18</name>
    <dbReference type="NCBI Taxonomy" id="2107698"/>
    <lineage>
        <taxon>Bacteria</taxon>
        <taxon>Bacillati</taxon>
        <taxon>Cyanobacteriota</taxon>
        <taxon>Cyanophyceae</taxon>
        <taxon>Leptolyngbyales</taxon>
        <taxon>Leptolyngbyaceae</taxon>
        <taxon>Stenomitos</taxon>
    </lineage>
</organism>
<dbReference type="OrthoDB" id="450387at2"/>
<dbReference type="PANTHER" id="PTHR22916:SF3">
    <property type="entry name" value="UDP-GLCNAC:BETAGAL BETA-1,3-N-ACETYLGLUCOSAMINYLTRANSFERASE-LIKE PROTEIN 1"/>
    <property type="match status" value="1"/>
</dbReference>
<feature type="domain" description="Glycosyltransferase 2-like" evidence="1">
    <location>
        <begin position="8"/>
        <end position="159"/>
    </location>
</feature>
<evidence type="ECO:0000259" key="1">
    <source>
        <dbReference type="Pfam" id="PF00535"/>
    </source>
</evidence>
<name>A0A2T1DYP3_9CYAN</name>
<dbReference type="InterPro" id="IPR001173">
    <property type="entry name" value="Glyco_trans_2-like"/>
</dbReference>
<dbReference type="Pfam" id="PF00535">
    <property type="entry name" value="Glycos_transf_2"/>
    <property type="match status" value="1"/>
</dbReference>
<accession>A0A2T1DYP3</accession>
<reference evidence="2 3" key="2">
    <citation type="submission" date="2018-03" db="EMBL/GenBank/DDBJ databases">
        <title>The ancient ancestry and fast evolution of plastids.</title>
        <authorList>
            <person name="Moore K.R."/>
            <person name="Magnabosco C."/>
            <person name="Momper L."/>
            <person name="Gold D.A."/>
            <person name="Bosak T."/>
            <person name="Fournier G.P."/>
        </authorList>
    </citation>
    <scope>NUCLEOTIDE SEQUENCE [LARGE SCALE GENOMIC DNA]</scope>
    <source>
        <strain evidence="2 3">ULC18</strain>
    </source>
</reference>
<reference evidence="3" key="1">
    <citation type="submission" date="2018-02" db="EMBL/GenBank/DDBJ databases">
        <authorList>
            <person name="Moore K."/>
            <person name="Momper L."/>
        </authorList>
    </citation>
    <scope>NUCLEOTIDE SEQUENCE [LARGE SCALE GENOMIC DNA]</scope>
    <source>
        <strain evidence="3">ULC18</strain>
    </source>
</reference>
<keyword evidence="3" id="KW-1185">Reference proteome</keyword>